<comment type="caution">
    <text evidence="3">The sequence shown here is derived from an EMBL/GenBank/DDBJ whole genome shotgun (WGS) entry which is preliminary data.</text>
</comment>
<proteinExistence type="inferred from homology"/>
<dbReference type="EMBL" id="JACRUJ010000002">
    <property type="protein sequence ID" value="MBC5841218.1"/>
    <property type="molecule type" value="Genomic_DNA"/>
</dbReference>
<reference evidence="3 4" key="1">
    <citation type="submission" date="2020-08" db="EMBL/GenBank/DDBJ databases">
        <title>Description of novel Flavobacterium F-380 isolate.</title>
        <authorList>
            <person name="Saticioglu I.B."/>
            <person name="Duman M."/>
            <person name="Altun S."/>
        </authorList>
    </citation>
    <scope>NUCLEOTIDE SEQUENCE [LARGE SCALE GENOMIC DNA]</scope>
    <source>
        <strain evidence="3 4">F-380</strain>
    </source>
</reference>
<sequence>MENNTNKPSALNEKSGIKAPESVSSTVVKNIRQRRAVQPSADDLIKGILNSNITSLSRAITLVESTNNEHLAKANSIITACLPHANKSIRIGITGVPGVGKSTFIEAFGKHLTSLGKKVAVLAVDPSSTISHGSILGDKTRMEELVKDSSAFIRPSASGDTLGGVARKTRETITLCEAAGFDTIIIETVGVGQSETAVHSMVDFFLLLKIAGAGDELQGIKRGIMEMADAIVINKADGDNIKKAKLAKTEFNRALHLFPAKKSGWIPTTSTCSAITQEGIPEVWDTINEFLELTTTNNYFNVKRTQQNEYWMLETINAALKLHFYGNPEVESLLTETKKAVQEDTLSPFAAAQIVLEKYFKK</sequence>
<evidence type="ECO:0000313" key="3">
    <source>
        <dbReference type="EMBL" id="MBC5841218.1"/>
    </source>
</evidence>
<dbReference type="NCBIfam" id="NF006958">
    <property type="entry name" value="PRK09435.1"/>
    <property type="match status" value="1"/>
</dbReference>
<dbReference type="Gene3D" id="1.10.287.130">
    <property type="match status" value="1"/>
</dbReference>
<dbReference type="Gene3D" id="3.40.50.300">
    <property type="entry name" value="P-loop containing nucleotide triphosphate hydrolases"/>
    <property type="match status" value="1"/>
</dbReference>
<dbReference type="Pfam" id="PF03308">
    <property type="entry name" value="MeaB"/>
    <property type="match status" value="1"/>
</dbReference>
<dbReference type="PANTHER" id="PTHR23408">
    <property type="entry name" value="METHYLMALONYL-COA MUTASE"/>
    <property type="match status" value="1"/>
</dbReference>
<organism evidence="3 4">
    <name type="scientific">Flavobacterium kayseriense</name>
    <dbReference type="NCBI Taxonomy" id="2764714"/>
    <lineage>
        <taxon>Bacteria</taxon>
        <taxon>Pseudomonadati</taxon>
        <taxon>Bacteroidota</taxon>
        <taxon>Flavobacteriia</taxon>
        <taxon>Flavobacteriales</taxon>
        <taxon>Flavobacteriaceae</taxon>
        <taxon>Flavobacterium</taxon>
    </lineage>
</organism>
<feature type="region of interest" description="Disordered" evidence="2">
    <location>
        <begin position="1"/>
        <end position="23"/>
    </location>
</feature>
<evidence type="ECO:0000313" key="4">
    <source>
        <dbReference type="Proteomes" id="UP000629963"/>
    </source>
</evidence>
<dbReference type="NCBIfam" id="TIGR00750">
    <property type="entry name" value="lao"/>
    <property type="match status" value="1"/>
</dbReference>
<keyword evidence="3" id="KW-0378">Hydrolase</keyword>
<evidence type="ECO:0000256" key="1">
    <source>
        <dbReference type="ARBA" id="ARBA00009625"/>
    </source>
</evidence>
<dbReference type="CDD" id="cd03114">
    <property type="entry name" value="MMAA-like"/>
    <property type="match status" value="1"/>
</dbReference>
<dbReference type="Gene3D" id="1.20.5.170">
    <property type="match status" value="1"/>
</dbReference>
<gene>
    <name evidence="3" type="primary">meaB</name>
    <name evidence="3" type="ORF">H8R23_07345</name>
</gene>
<evidence type="ECO:0000256" key="2">
    <source>
        <dbReference type="SAM" id="MobiDB-lite"/>
    </source>
</evidence>
<dbReference type="GO" id="GO:0016787">
    <property type="term" value="F:hydrolase activity"/>
    <property type="evidence" value="ECO:0007669"/>
    <property type="project" value="UniProtKB-KW"/>
</dbReference>
<dbReference type="EC" id="3.6.5.-" evidence="3"/>
<dbReference type="SUPFAM" id="SSF52540">
    <property type="entry name" value="P-loop containing nucleoside triphosphate hydrolases"/>
    <property type="match status" value="1"/>
</dbReference>
<dbReference type="Proteomes" id="UP000629963">
    <property type="component" value="Unassembled WGS sequence"/>
</dbReference>
<accession>A0ABR7J6Q5</accession>
<dbReference type="InterPro" id="IPR027417">
    <property type="entry name" value="P-loop_NTPase"/>
</dbReference>
<dbReference type="RefSeq" id="WP_187009810.1">
    <property type="nucleotide sequence ID" value="NZ_JACRUI010000002.1"/>
</dbReference>
<comment type="similarity">
    <text evidence="1">Belongs to the SIMIBI class G3E GTPase family. ArgK/MeaB subfamily.</text>
</comment>
<protein>
    <submittedName>
        <fullName evidence="3">Methylmalonyl Co-A mutase-associated GTPase MeaB</fullName>
        <ecNumber evidence="3">3.6.5.-</ecNumber>
    </submittedName>
</protein>
<dbReference type="InterPro" id="IPR005129">
    <property type="entry name" value="GTPase_ArgK"/>
</dbReference>
<dbReference type="PANTHER" id="PTHR23408:SF3">
    <property type="entry name" value="METHYLMALONIC ACIDURIA TYPE A PROTEIN, MITOCHONDRIAL"/>
    <property type="match status" value="1"/>
</dbReference>
<name>A0ABR7J6Q5_9FLAO</name>
<keyword evidence="4" id="KW-1185">Reference proteome</keyword>